<evidence type="ECO:0000256" key="3">
    <source>
        <dbReference type="ARBA" id="ARBA00022475"/>
    </source>
</evidence>
<dbReference type="GO" id="GO:0015031">
    <property type="term" value="P:protein transport"/>
    <property type="evidence" value="ECO:0007669"/>
    <property type="project" value="UniProtKB-KW"/>
</dbReference>
<accession>A0A7X1E571</accession>
<dbReference type="Gene3D" id="3.30.420.270">
    <property type="match status" value="1"/>
</dbReference>
<keyword evidence="3" id="KW-1003">Cell membrane</keyword>
<gene>
    <name evidence="9" type="ORF">H5P30_13655</name>
</gene>
<name>A0A7X1E571_9BACT</name>
<comment type="caution">
    <text evidence="9">The sequence shown here is derived from an EMBL/GenBank/DDBJ whole genome shotgun (WGS) entry which is preliminary data.</text>
</comment>
<dbReference type="EMBL" id="JACHVA010000102">
    <property type="protein sequence ID" value="MBC2602824.1"/>
    <property type="molecule type" value="Genomic_DNA"/>
</dbReference>
<evidence type="ECO:0000256" key="8">
    <source>
        <dbReference type="SAM" id="Phobius"/>
    </source>
</evidence>
<evidence type="ECO:0000256" key="5">
    <source>
        <dbReference type="ARBA" id="ARBA00022989"/>
    </source>
</evidence>
<dbReference type="RefSeq" id="WP_185693490.1">
    <property type="nucleotide sequence ID" value="NZ_JACHVA010000102.1"/>
</dbReference>
<comment type="subcellular location">
    <subcellularLocation>
        <location evidence="1">Cell membrane</location>
        <topology evidence="1">Single-pass membrane protein</topology>
    </subcellularLocation>
    <subcellularLocation>
        <location evidence="7">Cell membrane</location>
        <topology evidence="7">Single-pass type II membrane protein</topology>
    </subcellularLocation>
</comment>
<keyword evidence="4 7" id="KW-0812">Transmembrane</keyword>
<keyword evidence="5 8" id="KW-1133">Transmembrane helix</keyword>
<dbReference type="AlphaFoldDB" id="A0A7X1E571"/>
<sequence length="134" mass="14937">MNTWTPSGDDEGFELTPMIDVVFLLIAFFMTITSEITEENIKIEVPIAVEAQVPEERGVRQTISIDASGNIFFGARQLAPDELADAIRVSLENSPDTRVYLRADARTPHRYVQDVMQATANAGLYDLIFATNQE</sequence>
<dbReference type="GO" id="GO:0005886">
    <property type="term" value="C:plasma membrane"/>
    <property type="evidence" value="ECO:0007669"/>
    <property type="project" value="UniProtKB-SubCell"/>
</dbReference>
<comment type="similarity">
    <text evidence="2 7">Belongs to the ExbD/TolR family.</text>
</comment>
<evidence type="ECO:0000256" key="6">
    <source>
        <dbReference type="ARBA" id="ARBA00023136"/>
    </source>
</evidence>
<dbReference type="Pfam" id="PF02472">
    <property type="entry name" value="ExbD"/>
    <property type="match status" value="1"/>
</dbReference>
<keyword evidence="10" id="KW-1185">Reference proteome</keyword>
<feature type="transmembrane region" description="Helical" evidence="8">
    <location>
        <begin position="12"/>
        <end position="32"/>
    </location>
</feature>
<evidence type="ECO:0000256" key="2">
    <source>
        <dbReference type="ARBA" id="ARBA00005811"/>
    </source>
</evidence>
<reference evidence="9 10" key="1">
    <citation type="submission" date="2020-07" db="EMBL/GenBank/DDBJ databases">
        <authorList>
            <person name="Feng X."/>
        </authorList>
    </citation>
    <scope>NUCLEOTIDE SEQUENCE [LARGE SCALE GENOMIC DNA]</scope>
    <source>
        <strain evidence="9 10">JCM14086</strain>
    </source>
</reference>
<dbReference type="InterPro" id="IPR003400">
    <property type="entry name" value="ExbD"/>
</dbReference>
<evidence type="ECO:0000256" key="7">
    <source>
        <dbReference type="RuleBase" id="RU003879"/>
    </source>
</evidence>
<dbReference type="Proteomes" id="UP000525652">
    <property type="component" value="Unassembled WGS sequence"/>
</dbReference>
<keyword evidence="7" id="KW-0653">Protein transport</keyword>
<dbReference type="PANTHER" id="PTHR30558:SF3">
    <property type="entry name" value="BIOPOLYMER TRANSPORT PROTEIN EXBD-RELATED"/>
    <property type="match status" value="1"/>
</dbReference>
<evidence type="ECO:0000256" key="1">
    <source>
        <dbReference type="ARBA" id="ARBA00004162"/>
    </source>
</evidence>
<dbReference type="GO" id="GO:0022857">
    <property type="term" value="F:transmembrane transporter activity"/>
    <property type="evidence" value="ECO:0007669"/>
    <property type="project" value="InterPro"/>
</dbReference>
<evidence type="ECO:0000256" key="4">
    <source>
        <dbReference type="ARBA" id="ARBA00022692"/>
    </source>
</evidence>
<proteinExistence type="inferred from homology"/>
<organism evidence="9 10">
    <name type="scientific">Puniceicoccus vermicola</name>
    <dbReference type="NCBI Taxonomy" id="388746"/>
    <lineage>
        <taxon>Bacteria</taxon>
        <taxon>Pseudomonadati</taxon>
        <taxon>Verrucomicrobiota</taxon>
        <taxon>Opitutia</taxon>
        <taxon>Puniceicoccales</taxon>
        <taxon>Puniceicoccaceae</taxon>
        <taxon>Puniceicoccus</taxon>
    </lineage>
</organism>
<keyword evidence="7" id="KW-0813">Transport</keyword>
<evidence type="ECO:0000313" key="10">
    <source>
        <dbReference type="Proteomes" id="UP000525652"/>
    </source>
</evidence>
<dbReference type="PANTHER" id="PTHR30558">
    <property type="entry name" value="EXBD MEMBRANE COMPONENT OF PMF-DRIVEN MACROMOLECULE IMPORT SYSTEM"/>
    <property type="match status" value="1"/>
</dbReference>
<evidence type="ECO:0000313" key="9">
    <source>
        <dbReference type="EMBL" id="MBC2602824.1"/>
    </source>
</evidence>
<keyword evidence="6 8" id="KW-0472">Membrane</keyword>
<protein>
    <submittedName>
        <fullName evidence="9">Biopolymer transporter ExbD</fullName>
    </submittedName>
</protein>